<sequence length="108" mass="11406">MSALNIRGLIIEVAESPGNTLQFALEQGKDVTTKNSFVVFGSAKAGANVNVQYLIGNHSESKEVTADKNNTWHAKFSRAQGLGNNSIVIAQSDKETASFVVTIGTPGP</sequence>
<dbReference type="RefSeq" id="WP_186674155.1">
    <property type="nucleotide sequence ID" value="NZ_JABWRZ020000001.1"/>
</dbReference>
<dbReference type="Proteomes" id="UP000609530">
    <property type="component" value="Unassembled WGS sequence"/>
</dbReference>
<evidence type="ECO:0000313" key="2">
    <source>
        <dbReference type="Proteomes" id="UP000609530"/>
    </source>
</evidence>
<dbReference type="EMBL" id="JABWRZ020000001">
    <property type="protein sequence ID" value="MBV4491527.1"/>
    <property type="molecule type" value="Genomic_DNA"/>
</dbReference>
<evidence type="ECO:0000313" key="1">
    <source>
        <dbReference type="EMBL" id="MBV4491527.1"/>
    </source>
</evidence>
<protein>
    <recommendedName>
        <fullName evidence="3">DUF3277 family protein</fullName>
    </recommendedName>
</protein>
<accession>A0ABS6QBH4</accession>
<keyword evidence="2" id="KW-1185">Reference proteome</keyword>
<reference evidence="1 2" key="1">
    <citation type="journal article" date="2020" name="Microorganisms">
        <title>Reliable Identification of Environmental Pseudomonas Isolates Using the rpoD Gene.</title>
        <authorList>
            <consortium name="The Broad Institute Genome Sequencing Platform"/>
            <person name="Girard L."/>
            <person name="Lood C."/>
            <person name="Rokni-Zadeh H."/>
            <person name="van Noort V."/>
            <person name="Lavigne R."/>
            <person name="De Mot R."/>
        </authorList>
    </citation>
    <scope>NUCLEOTIDE SEQUENCE [LARGE SCALE GENOMIC DNA]</scope>
    <source>
        <strain evidence="1 2">RD9SR1</strain>
    </source>
</reference>
<proteinExistence type="predicted"/>
<comment type="caution">
    <text evidence="1">The sequence shown here is derived from an EMBL/GenBank/DDBJ whole genome shotgun (WGS) entry which is preliminary data.</text>
</comment>
<name>A0ABS6QBH4_9PSED</name>
<organism evidence="1 2">
    <name type="scientific">Pseudomonas oryzicola</name>
    <dbReference type="NCBI Taxonomy" id="485876"/>
    <lineage>
        <taxon>Bacteria</taxon>
        <taxon>Pseudomonadati</taxon>
        <taxon>Pseudomonadota</taxon>
        <taxon>Gammaproteobacteria</taxon>
        <taxon>Pseudomonadales</taxon>
        <taxon>Pseudomonadaceae</taxon>
        <taxon>Pseudomonas</taxon>
    </lineage>
</organism>
<evidence type="ECO:0008006" key="3">
    <source>
        <dbReference type="Google" id="ProtNLM"/>
    </source>
</evidence>
<gene>
    <name evidence="1" type="ORF">HU760_013090</name>
</gene>